<dbReference type="OrthoDB" id="79958at2"/>
<dbReference type="Proteomes" id="UP000321606">
    <property type="component" value="Chromosome"/>
</dbReference>
<dbReference type="KEGG" id="lgo:JCM16774_1430"/>
<accession>A0A510JAY5</accession>
<dbReference type="STRING" id="714315.GCA_000516535_01438"/>
<organism evidence="1 2">
    <name type="scientific">Pseudoleptotrichia goodfellowii</name>
    <dbReference type="NCBI Taxonomy" id="157692"/>
    <lineage>
        <taxon>Bacteria</taxon>
        <taxon>Fusobacteriati</taxon>
        <taxon>Fusobacteriota</taxon>
        <taxon>Fusobacteriia</taxon>
        <taxon>Fusobacteriales</taxon>
        <taxon>Leptotrichiaceae</taxon>
        <taxon>Pseudoleptotrichia</taxon>
    </lineage>
</organism>
<dbReference type="SUPFAM" id="SSF47413">
    <property type="entry name" value="lambda repressor-like DNA-binding domains"/>
    <property type="match status" value="1"/>
</dbReference>
<evidence type="ECO:0000313" key="2">
    <source>
        <dbReference type="Proteomes" id="UP000321606"/>
    </source>
</evidence>
<proteinExistence type="predicted"/>
<gene>
    <name evidence="1" type="ORF">JCM16774_1430</name>
</gene>
<keyword evidence="1" id="KW-0238">DNA-binding</keyword>
<name>A0A510JAY5_9FUSO</name>
<dbReference type="InterPro" id="IPR001387">
    <property type="entry name" value="Cro/C1-type_HTH"/>
</dbReference>
<dbReference type="SMART" id="SM00530">
    <property type="entry name" value="HTH_XRE"/>
    <property type="match status" value="1"/>
</dbReference>
<dbReference type="AlphaFoldDB" id="A0A510JAY5"/>
<dbReference type="CDD" id="cd00093">
    <property type="entry name" value="HTH_XRE"/>
    <property type="match status" value="1"/>
</dbReference>
<dbReference type="RefSeq" id="WP_006806776.1">
    <property type="nucleotide sequence ID" value="NZ_AP019822.1"/>
</dbReference>
<dbReference type="Gene3D" id="1.10.260.40">
    <property type="entry name" value="lambda repressor-like DNA-binding domains"/>
    <property type="match status" value="1"/>
</dbReference>
<dbReference type="PROSITE" id="PS50943">
    <property type="entry name" value="HTH_CROC1"/>
    <property type="match status" value="1"/>
</dbReference>
<dbReference type="Pfam" id="PF01381">
    <property type="entry name" value="HTH_3"/>
    <property type="match status" value="1"/>
</dbReference>
<dbReference type="InterPro" id="IPR010982">
    <property type="entry name" value="Lambda_DNA-bd_dom_sf"/>
</dbReference>
<dbReference type="EMBL" id="AP019822">
    <property type="protein sequence ID" value="BBM36498.1"/>
    <property type="molecule type" value="Genomic_DNA"/>
</dbReference>
<sequence>MRKTGEILEEYLRKKMSQVDLAKIIEVSPQYINNIIKNLKSPSENFLEKFYKIFDVSEEDRAEIKEYEEFRKLPKKFQEEISALKKSNENDGNVSKNERTQKISLLGKFDNSGFFRYSENNESVFLPKIETNNELFAVKTEYIDYIPDFYINDTLIFEKKNITRNSDLHGKICLTECNGKIEIKKVEYIDEVIVLKSPGERENMILLTKEKYSQLKIIGILKVHMRIY</sequence>
<dbReference type="GO" id="GO:0003677">
    <property type="term" value="F:DNA binding"/>
    <property type="evidence" value="ECO:0007669"/>
    <property type="project" value="UniProtKB-KW"/>
</dbReference>
<reference evidence="1 2" key="1">
    <citation type="submission" date="2019-07" db="EMBL/GenBank/DDBJ databases">
        <title>Complete Genome Sequence of Leptotrichia goodfellowii Strain JCM 16774.</title>
        <authorList>
            <person name="Watanabe S."/>
            <person name="Cui L."/>
        </authorList>
    </citation>
    <scope>NUCLEOTIDE SEQUENCE [LARGE SCALE GENOMIC DNA]</scope>
    <source>
        <strain evidence="1 2">JCM16774</strain>
    </source>
</reference>
<protein>
    <submittedName>
        <fullName evidence="1">DNA-binding helix-turn-helix protein</fullName>
    </submittedName>
</protein>
<evidence type="ECO:0000313" key="1">
    <source>
        <dbReference type="EMBL" id="BBM36498.1"/>
    </source>
</evidence>